<evidence type="ECO:0000256" key="5">
    <source>
        <dbReference type="PROSITE-ProRule" id="PRU10141"/>
    </source>
</evidence>
<dbReference type="Gene3D" id="1.10.510.10">
    <property type="entry name" value="Transferase(Phosphotransferase) domain 1"/>
    <property type="match status" value="2"/>
</dbReference>
<evidence type="ECO:0000313" key="8">
    <source>
        <dbReference type="Proteomes" id="UP000193719"/>
    </source>
</evidence>
<dbReference type="PROSITE" id="PS50011">
    <property type="entry name" value="PROTEIN_KINASE_DOM"/>
    <property type="match status" value="1"/>
</dbReference>
<dbReference type="InterPro" id="IPR017441">
    <property type="entry name" value="Protein_kinase_ATP_BS"/>
</dbReference>
<gene>
    <name evidence="7" type="ORF">BCR36DRAFT_334576</name>
</gene>
<dbReference type="EMBL" id="MCFH01000045">
    <property type="protein sequence ID" value="ORX44532.1"/>
    <property type="molecule type" value="Genomic_DNA"/>
</dbReference>
<dbReference type="Pfam" id="PF00069">
    <property type="entry name" value="Pkinase"/>
    <property type="match status" value="1"/>
</dbReference>
<accession>A0A1Y1V1F7</accession>
<keyword evidence="1" id="KW-0808">Transferase</keyword>
<evidence type="ECO:0000256" key="3">
    <source>
        <dbReference type="ARBA" id="ARBA00022777"/>
    </source>
</evidence>
<evidence type="ECO:0000256" key="4">
    <source>
        <dbReference type="ARBA" id="ARBA00022840"/>
    </source>
</evidence>
<dbReference type="PANTHER" id="PTHR44329">
    <property type="entry name" value="SERINE/THREONINE-PROTEIN KINASE TNNI3K-RELATED"/>
    <property type="match status" value="1"/>
</dbReference>
<protein>
    <submittedName>
        <fullName evidence="7">Kinase-like protein</fullName>
    </submittedName>
</protein>
<keyword evidence="8" id="KW-1185">Reference proteome</keyword>
<keyword evidence="4 5" id="KW-0067">ATP-binding</keyword>
<dbReference type="AlphaFoldDB" id="A0A1Y1V1F7"/>
<keyword evidence="2 5" id="KW-0547">Nucleotide-binding</keyword>
<feature type="domain" description="Protein kinase" evidence="6">
    <location>
        <begin position="19"/>
        <end position="412"/>
    </location>
</feature>
<evidence type="ECO:0000256" key="1">
    <source>
        <dbReference type="ARBA" id="ARBA00022679"/>
    </source>
</evidence>
<reference evidence="7 8" key="2">
    <citation type="submission" date="2016-08" db="EMBL/GenBank/DDBJ databases">
        <title>Pervasive Adenine N6-methylation of Active Genes in Fungi.</title>
        <authorList>
            <consortium name="DOE Joint Genome Institute"/>
            <person name="Mondo S.J."/>
            <person name="Dannebaum R.O."/>
            <person name="Kuo R.C."/>
            <person name="Labutti K."/>
            <person name="Haridas S."/>
            <person name="Kuo A."/>
            <person name="Salamov A."/>
            <person name="Ahrendt S.R."/>
            <person name="Lipzen A."/>
            <person name="Sullivan W."/>
            <person name="Andreopoulos W.B."/>
            <person name="Clum A."/>
            <person name="Lindquist E."/>
            <person name="Daum C."/>
            <person name="Ramamoorthy G.K."/>
            <person name="Gryganskyi A."/>
            <person name="Culley D."/>
            <person name="Magnuson J.K."/>
            <person name="James T.Y."/>
            <person name="O'Malley M.A."/>
            <person name="Stajich J.E."/>
            <person name="Spatafora J.W."/>
            <person name="Visel A."/>
            <person name="Grigoriev I.V."/>
        </authorList>
    </citation>
    <scope>NUCLEOTIDE SEQUENCE [LARGE SCALE GENOMIC DNA]</scope>
    <source>
        <strain evidence="8">finn</strain>
    </source>
</reference>
<dbReference type="InterPro" id="IPR011009">
    <property type="entry name" value="Kinase-like_dom_sf"/>
</dbReference>
<dbReference type="PROSITE" id="PS00107">
    <property type="entry name" value="PROTEIN_KINASE_ATP"/>
    <property type="match status" value="1"/>
</dbReference>
<dbReference type="Gene3D" id="3.30.200.20">
    <property type="entry name" value="Phosphorylase Kinase, domain 1"/>
    <property type="match status" value="1"/>
</dbReference>
<dbReference type="Proteomes" id="UP000193719">
    <property type="component" value="Unassembled WGS sequence"/>
</dbReference>
<dbReference type="GO" id="GO:0004674">
    <property type="term" value="F:protein serine/threonine kinase activity"/>
    <property type="evidence" value="ECO:0007669"/>
    <property type="project" value="TreeGrafter"/>
</dbReference>
<dbReference type="SUPFAM" id="SSF56112">
    <property type="entry name" value="Protein kinase-like (PK-like)"/>
    <property type="match status" value="1"/>
</dbReference>
<organism evidence="7 8">
    <name type="scientific">Piromyces finnis</name>
    <dbReference type="NCBI Taxonomy" id="1754191"/>
    <lineage>
        <taxon>Eukaryota</taxon>
        <taxon>Fungi</taxon>
        <taxon>Fungi incertae sedis</taxon>
        <taxon>Chytridiomycota</taxon>
        <taxon>Chytridiomycota incertae sedis</taxon>
        <taxon>Neocallimastigomycetes</taxon>
        <taxon>Neocallimastigales</taxon>
        <taxon>Neocallimastigaceae</taxon>
        <taxon>Piromyces</taxon>
    </lineage>
</organism>
<evidence type="ECO:0000256" key="2">
    <source>
        <dbReference type="ARBA" id="ARBA00022741"/>
    </source>
</evidence>
<feature type="binding site" evidence="5">
    <location>
        <position position="50"/>
    </location>
    <ligand>
        <name>ATP</name>
        <dbReference type="ChEBI" id="CHEBI:30616"/>
    </ligand>
</feature>
<dbReference type="OrthoDB" id="4062651at2759"/>
<evidence type="ECO:0000313" key="7">
    <source>
        <dbReference type="EMBL" id="ORX44532.1"/>
    </source>
</evidence>
<keyword evidence="3 7" id="KW-0418">Kinase</keyword>
<reference evidence="7 8" key="1">
    <citation type="submission" date="2016-08" db="EMBL/GenBank/DDBJ databases">
        <title>Genomes of anaerobic fungi encode conserved fungal cellulosomes for biomass hydrolysis.</title>
        <authorList>
            <consortium name="DOE Joint Genome Institute"/>
            <person name="Haitjema C.H."/>
            <person name="Gilmore S.P."/>
            <person name="Henske J.K."/>
            <person name="Solomon K.V."/>
            <person name="De Groot R."/>
            <person name="Kuo A."/>
            <person name="Mondo S.J."/>
            <person name="Salamov A.A."/>
            <person name="Labutti K."/>
            <person name="Zhao Z."/>
            <person name="Chiniquy J."/>
            <person name="Barry K."/>
            <person name="Brewer H.M."/>
            <person name="Purvine S.O."/>
            <person name="Wright A.T."/>
            <person name="Boxma B."/>
            <person name="Van Alen T."/>
            <person name="Hackstein J.H."/>
            <person name="Baker S.E."/>
            <person name="Grigoriev I.V."/>
            <person name="O'Malley M.A."/>
        </authorList>
    </citation>
    <scope>NUCLEOTIDE SEQUENCE [LARGE SCALE GENOMIC DNA]</scope>
    <source>
        <strain evidence="8">finn</strain>
    </source>
</reference>
<dbReference type="GO" id="GO:0005524">
    <property type="term" value="F:ATP binding"/>
    <property type="evidence" value="ECO:0007669"/>
    <property type="project" value="UniProtKB-UniRule"/>
</dbReference>
<sequence length="834" mass="96367">MSDVIKNTYNFELFNNEQYVIGEKIGEGSYGYVYKVIDLNSTSKELYALKILKPSYSKRFIENLIKYSTNNPENVDDLYRSYRGRRSILHKYKMIYLDNIFLPEGEIITGYATLSELASYGNLDNYLKEHKNLNYSDRLEIVNTILNGIQNLHCKTICHSALKAENILVFKKSEQEQNARSSRSSRNKSNNLDIELSLSDFSVIPSFSERSIISPNEFYASYTSPDCIKYPNNGYSFEDDIYSFGLLLWQIAYNETPFLKEFKEINNIKLNNVILNNNSHAKNGYGEDSELSPILPIQNDNTKEMPYEFKKKIEERNKEIELLESYNKIQQSTHYINDNYKLNLNRPGRVERHSQNNELLKLYNLIVENQLRPEVGNTIPSRYHDLILNCWNNQSKKRPDLVKIEEEVTKLMNSSYKNKMISLDYKLSDRQSKSLSKCLNDSNATTYIHTNATKKEKTKSVWNKFNPRNSIMKIINKTKTGYNHSRSDLRKTVFLNDDVDSPINDPSSSKNPLLYQNEIEMENIQLPEQIGYNNIPIGHCENDYTTINIDSGTDTVIIDTNPPLTPETHTYDTSYSSYNDVQKNYDANTSYLTDTTHANNVSYISSGINDSIMENSTSVTNDTYYDNYYSSDEHENTLIYPDLDLTDIEQDNDVDSIILQELNLRKKSIDDDINDPLNSKQVNNEFNTLQKEKDISGHFSNATSFTYSDKDENEDSNISNYSVAKNYINYTTNKRNTLFAFLESKTSANTNDDLELSSSEENINFYDEEDIKQLTEKTASTNSIKDDLKNAEKAKGDLNAVKNDYITKNEYISSPIANNNDGSELEREMYRFTH</sequence>
<proteinExistence type="predicted"/>
<name>A0A1Y1V1F7_9FUNG</name>
<evidence type="ECO:0000259" key="6">
    <source>
        <dbReference type="PROSITE" id="PS50011"/>
    </source>
</evidence>
<dbReference type="PANTHER" id="PTHR44329:SF288">
    <property type="entry name" value="MITOGEN-ACTIVATED PROTEIN KINASE KINASE KINASE 20"/>
    <property type="match status" value="1"/>
</dbReference>
<comment type="caution">
    <text evidence="7">The sequence shown here is derived from an EMBL/GenBank/DDBJ whole genome shotgun (WGS) entry which is preliminary data.</text>
</comment>
<dbReference type="STRING" id="1754191.A0A1Y1V1F7"/>
<dbReference type="InterPro" id="IPR051681">
    <property type="entry name" value="Ser/Thr_Kinases-Pseudokinases"/>
</dbReference>
<dbReference type="InterPro" id="IPR000719">
    <property type="entry name" value="Prot_kinase_dom"/>
</dbReference>